<dbReference type="InterPro" id="IPR024984">
    <property type="entry name" value="DUF3888"/>
</dbReference>
<name>A0ABW3LP35_9BACI</name>
<comment type="caution">
    <text evidence="2">The sequence shown here is derived from an EMBL/GenBank/DDBJ whole genome shotgun (WGS) entry which is preliminary data.</text>
</comment>
<dbReference type="EMBL" id="JBHTKJ010000061">
    <property type="protein sequence ID" value="MFD1040127.1"/>
    <property type="molecule type" value="Genomic_DNA"/>
</dbReference>
<evidence type="ECO:0000313" key="2">
    <source>
        <dbReference type="EMBL" id="MFD1040127.1"/>
    </source>
</evidence>
<evidence type="ECO:0000313" key="3">
    <source>
        <dbReference type="Proteomes" id="UP001597040"/>
    </source>
</evidence>
<protein>
    <submittedName>
        <fullName evidence="2">DUF3888 domain-containing protein</fullName>
    </submittedName>
</protein>
<evidence type="ECO:0000256" key="1">
    <source>
        <dbReference type="SAM" id="SignalP"/>
    </source>
</evidence>
<accession>A0ABW3LP35</accession>
<feature type="chain" id="PRO_5047383421" evidence="1">
    <location>
        <begin position="24"/>
        <end position="133"/>
    </location>
</feature>
<gene>
    <name evidence="2" type="ORF">ACFQ3N_17275</name>
</gene>
<keyword evidence="1" id="KW-0732">Signal</keyword>
<organism evidence="2 3">
    <name type="scientific">Virgibacillus byunsanensis</name>
    <dbReference type="NCBI Taxonomy" id="570945"/>
    <lineage>
        <taxon>Bacteria</taxon>
        <taxon>Bacillati</taxon>
        <taxon>Bacillota</taxon>
        <taxon>Bacilli</taxon>
        <taxon>Bacillales</taxon>
        <taxon>Bacillaceae</taxon>
        <taxon>Virgibacillus</taxon>
    </lineage>
</organism>
<dbReference type="Proteomes" id="UP001597040">
    <property type="component" value="Unassembled WGS sequence"/>
</dbReference>
<dbReference type="RefSeq" id="WP_390363919.1">
    <property type="nucleotide sequence ID" value="NZ_JBHTKJ010000061.1"/>
</dbReference>
<dbReference type="Pfam" id="PF13027">
    <property type="entry name" value="DUF3888"/>
    <property type="match status" value="1"/>
</dbReference>
<reference evidence="3" key="1">
    <citation type="journal article" date="2019" name="Int. J. Syst. Evol. Microbiol.">
        <title>The Global Catalogue of Microorganisms (GCM) 10K type strain sequencing project: providing services to taxonomists for standard genome sequencing and annotation.</title>
        <authorList>
            <consortium name="The Broad Institute Genomics Platform"/>
            <consortium name="The Broad Institute Genome Sequencing Center for Infectious Disease"/>
            <person name="Wu L."/>
            <person name="Ma J."/>
        </authorList>
    </citation>
    <scope>NUCLEOTIDE SEQUENCE [LARGE SCALE GENOMIC DNA]</scope>
    <source>
        <strain evidence="3">CCUG 56754</strain>
    </source>
</reference>
<proteinExistence type="predicted"/>
<sequence>MKKTAMILMLAIFLVSFNTPAYAETINEADTELCDTLKYALINSLREPVDQAIADIYKDDEDAPEGLTWDSYDTEILKIKQLYGVGGAYEITLKVYPYYRAHISYGEDVIVVNADGEVIDYEHLKTYPSVDFD</sequence>
<feature type="signal peptide" evidence="1">
    <location>
        <begin position="1"/>
        <end position="23"/>
    </location>
</feature>
<keyword evidence="3" id="KW-1185">Reference proteome</keyword>